<feature type="domain" description="Fibronectin type III-like" evidence="8">
    <location>
        <begin position="635"/>
        <end position="704"/>
    </location>
</feature>
<evidence type="ECO:0000256" key="2">
    <source>
        <dbReference type="ARBA" id="ARBA00005336"/>
    </source>
</evidence>
<dbReference type="InterPro" id="IPR051915">
    <property type="entry name" value="Cellulose_Degrad_GH3"/>
</dbReference>
<evidence type="ECO:0000256" key="6">
    <source>
        <dbReference type="ARBA" id="ARBA00023295"/>
    </source>
</evidence>
<dbReference type="PANTHER" id="PTHR30620">
    <property type="entry name" value="PERIPLASMIC BETA-GLUCOSIDASE-RELATED"/>
    <property type="match status" value="1"/>
</dbReference>
<dbReference type="EC" id="3.2.1.21" evidence="3"/>
<dbReference type="AlphaFoldDB" id="A0A139SJM3"/>
<keyword evidence="10" id="KW-1185">Reference proteome</keyword>
<dbReference type="Pfam" id="PF00933">
    <property type="entry name" value="Glyco_hydro_3"/>
    <property type="match status" value="1"/>
</dbReference>
<dbReference type="PRINTS" id="PR00133">
    <property type="entry name" value="GLHYDRLASE3"/>
</dbReference>
<dbReference type="RefSeq" id="WP_068630967.1">
    <property type="nucleotide sequence ID" value="NZ_LSZQ01000057.1"/>
</dbReference>
<dbReference type="Pfam" id="PF01915">
    <property type="entry name" value="Glyco_hydro_3_C"/>
    <property type="match status" value="1"/>
</dbReference>
<dbReference type="InterPro" id="IPR036881">
    <property type="entry name" value="Glyco_hydro_3_C_sf"/>
</dbReference>
<reference evidence="10" key="1">
    <citation type="submission" date="2016-02" db="EMBL/GenBank/DDBJ databases">
        <authorList>
            <person name="Sanders J.G."/>
            <person name="Lin J.Y."/>
            <person name="Wertz J.T."/>
            <person name="Russell J.A."/>
            <person name="Moreau C.S."/>
            <person name="Powell S."/>
        </authorList>
    </citation>
    <scope>NUCLEOTIDE SEQUENCE [LARGE SCALE GENOMIC DNA]</scope>
    <source>
        <strain evidence="10">CAG34</strain>
    </source>
</reference>
<dbReference type="InterPro" id="IPR026891">
    <property type="entry name" value="Fn3-like"/>
</dbReference>
<comment type="similarity">
    <text evidence="2 7">Belongs to the glycosyl hydrolase 3 family.</text>
</comment>
<dbReference type="SUPFAM" id="SSF51445">
    <property type="entry name" value="(Trans)glycosidases"/>
    <property type="match status" value="1"/>
</dbReference>
<sequence length="720" mass="77858">MTLEEKVGQLNTASRSGLQGEEPLDIASLRSKYPAAERTFTWLKDGLIGSFYGGGGVASALQLQRIAVEETRLGIPLLFAADVLHGSRTIWPIPLGEASSFEPELARRTARATAVEATATGIHWNYSPMVDLARDQRWGRVVEGSGEDPVLGSAFAAARVRGFQGDDIRAPDSQIATMKHFAGYGASMGGRDYAQVDISLEALRDLHFPPHKGGVDAGALSVMSAFNSLNGIPATGSRLLLNDVLRDEWGFQGVIVSDWNSVAKMVMHGYAADDEDAVRKAILAGLDVALRGNAYVEHLPALVRSGQVPESVVDNAVRRVLTLKEKIGLFDNPYRSLDPDREADFLDPKRPAYAALIASQDALSREAGRRSIVLLKNEGSLLPLRKSGQRIALIGPFAQDIENIAGPWASGVESRFVTLEAGVRAAVRDQSLLEIVTGSDIESPIEGGIEAAVAAARRADVVVLAVGEHKFHSGEGQSRVELTVPAPQQALVEAVAATGKPVVILLRNGRALALEGAVRDAQAIVVTWFLGTQNGHSIADVLFGDYNPSGKLPVSFPQHSGQQPFFYNHLPTGQHVGGSRWREYPNAPLYAFGHGLSYTTFGYGTPRLSKEKLGWDEELQITTTITNTGKVFGEEVVQLYIRDRVASRVRPVRELKKFTKIGLQPGESQQVSFGLSRHDLEFTTQNGDYTAEPGLFDLWVSSASDTGEPVQFELLAPSKR</sequence>
<evidence type="ECO:0000256" key="4">
    <source>
        <dbReference type="ARBA" id="ARBA00022729"/>
    </source>
</evidence>
<dbReference type="Gene3D" id="3.40.50.1700">
    <property type="entry name" value="Glycoside hydrolase family 3 C-terminal domain"/>
    <property type="match status" value="1"/>
</dbReference>
<accession>A0A139SJM3</accession>
<keyword evidence="6 7" id="KW-0326">Glycosidase</keyword>
<evidence type="ECO:0000259" key="8">
    <source>
        <dbReference type="SMART" id="SM01217"/>
    </source>
</evidence>
<dbReference type="EMBL" id="LSZQ01000057">
    <property type="protein sequence ID" value="KXU34741.1"/>
    <property type="molecule type" value="Genomic_DNA"/>
</dbReference>
<evidence type="ECO:0000256" key="3">
    <source>
        <dbReference type="ARBA" id="ARBA00012744"/>
    </source>
</evidence>
<evidence type="ECO:0000313" key="10">
    <source>
        <dbReference type="Proteomes" id="UP000070058"/>
    </source>
</evidence>
<dbReference type="InterPro" id="IPR017853">
    <property type="entry name" value="GH"/>
</dbReference>
<dbReference type="Pfam" id="PF14310">
    <property type="entry name" value="Fn3-like"/>
    <property type="match status" value="1"/>
</dbReference>
<keyword evidence="5 7" id="KW-0378">Hydrolase</keyword>
<dbReference type="GO" id="GO:0009251">
    <property type="term" value="P:glucan catabolic process"/>
    <property type="evidence" value="ECO:0007669"/>
    <property type="project" value="TreeGrafter"/>
</dbReference>
<dbReference type="InterPro" id="IPR013783">
    <property type="entry name" value="Ig-like_fold"/>
</dbReference>
<dbReference type="GO" id="GO:0008422">
    <property type="term" value="F:beta-glucosidase activity"/>
    <property type="evidence" value="ECO:0007669"/>
    <property type="project" value="UniProtKB-EC"/>
</dbReference>
<comment type="catalytic activity">
    <reaction evidence="1">
        <text>Hydrolysis of terminal, non-reducing beta-D-glucosyl residues with release of beta-D-glucose.</text>
        <dbReference type="EC" id="3.2.1.21"/>
    </reaction>
</comment>
<organism evidence="9 10">
    <name type="scientific">Cephaloticoccus primus</name>
    <dbReference type="NCBI Taxonomy" id="1548207"/>
    <lineage>
        <taxon>Bacteria</taxon>
        <taxon>Pseudomonadati</taxon>
        <taxon>Verrucomicrobiota</taxon>
        <taxon>Opitutia</taxon>
        <taxon>Opitutales</taxon>
        <taxon>Opitutaceae</taxon>
        <taxon>Cephaloticoccus</taxon>
    </lineage>
</organism>
<dbReference type="Gene3D" id="3.20.20.300">
    <property type="entry name" value="Glycoside hydrolase, family 3, N-terminal domain"/>
    <property type="match status" value="1"/>
</dbReference>
<evidence type="ECO:0000256" key="5">
    <source>
        <dbReference type="ARBA" id="ARBA00022801"/>
    </source>
</evidence>
<dbReference type="InterPro" id="IPR002772">
    <property type="entry name" value="Glyco_hydro_3_C"/>
</dbReference>
<dbReference type="Gene3D" id="2.60.40.10">
    <property type="entry name" value="Immunoglobulins"/>
    <property type="match status" value="1"/>
</dbReference>
<dbReference type="SMART" id="SM01217">
    <property type="entry name" value="Fn3_like"/>
    <property type="match status" value="1"/>
</dbReference>
<gene>
    <name evidence="9" type="ORF">AXK11_07825</name>
</gene>
<keyword evidence="4" id="KW-0732">Signal</keyword>
<evidence type="ECO:0000313" key="9">
    <source>
        <dbReference type="EMBL" id="KXU34741.1"/>
    </source>
</evidence>
<proteinExistence type="inferred from homology"/>
<dbReference type="InterPro" id="IPR036962">
    <property type="entry name" value="Glyco_hydro_3_N_sf"/>
</dbReference>
<evidence type="ECO:0000256" key="7">
    <source>
        <dbReference type="RuleBase" id="RU361161"/>
    </source>
</evidence>
<name>A0A139SJM3_9BACT</name>
<evidence type="ECO:0000256" key="1">
    <source>
        <dbReference type="ARBA" id="ARBA00000448"/>
    </source>
</evidence>
<dbReference type="PANTHER" id="PTHR30620:SF16">
    <property type="entry name" value="LYSOSOMAL BETA GLUCOSIDASE"/>
    <property type="match status" value="1"/>
</dbReference>
<dbReference type="STRING" id="1548207.AXK11_07825"/>
<dbReference type="PROSITE" id="PS00775">
    <property type="entry name" value="GLYCOSYL_HYDROL_F3"/>
    <property type="match status" value="1"/>
</dbReference>
<dbReference type="FunFam" id="3.20.20.300:FF:000005">
    <property type="entry name" value="Periplasmic beta-glucosidase"/>
    <property type="match status" value="1"/>
</dbReference>
<dbReference type="SUPFAM" id="SSF52279">
    <property type="entry name" value="Beta-D-glucan exohydrolase, C-terminal domain"/>
    <property type="match status" value="1"/>
</dbReference>
<dbReference type="InterPro" id="IPR019800">
    <property type="entry name" value="Glyco_hydro_3_AS"/>
</dbReference>
<comment type="caution">
    <text evidence="9">The sequence shown here is derived from an EMBL/GenBank/DDBJ whole genome shotgun (WGS) entry which is preliminary data.</text>
</comment>
<dbReference type="InterPro" id="IPR001764">
    <property type="entry name" value="Glyco_hydro_3_N"/>
</dbReference>
<dbReference type="FunFam" id="2.60.40.10:FF:000495">
    <property type="entry name" value="Periplasmic beta-glucosidase"/>
    <property type="match status" value="1"/>
</dbReference>
<dbReference type="Proteomes" id="UP000070058">
    <property type="component" value="Unassembled WGS sequence"/>
</dbReference>
<protein>
    <recommendedName>
        <fullName evidence="3">beta-glucosidase</fullName>
        <ecNumber evidence="3">3.2.1.21</ecNumber>
    </recommendedName>
</protein>